<evidence type="ECO:0000259" key="7">
    <source>
        <dbReference type="Pfam" id="PF07195"/>
    </source>
</evidence>
<dbReference type="PANTHER" id="PTHR30288">
    <property type="entry name" value="FLAGELLAR CAP/ASSEMBLY PROTEIN FLID"/>
    <property type="match status" value="1"/>
</dbReference>
<dbReference type="GO" id="GO:0007155">
    <property type="term" value="P:cell adhesion"/>
    <property type="evidence" value="ECO:0007669"/>
    <property type="project" value="InterPro"/>
</dbReference>
<organism evidence="8 9">
    <name type="scientific">Veronia nyctiphanis</name>
    <dbReference type="NCBI Taxonomy" id="1278244"/>
    <lineage>
        <taxon>Bacteria</taxon>
        <taxon>Pseudomonadati</taxon>
        <taxon>Pseudomonadota</taxon>
        <taxon>Gammaproteobacteria</taxon>
        <taxon>Vibrionales</taxon>
        <taxon>Vibrionaceae</taxon>
        <taxon>Veronia</taxon>
    </lineage>
</organism>
<dbReference type="Proteomes" id="UP000290287">
    <property type="component" value="Unassembled WGS sequence"/>
</dbReference>
<dbReference type="GO" id="GO:0005576">
    <property type="term" value="C:extracellular region"/>
    <property type="evidence" value="ECO:0007669"/>
    <property type="project" value="UniProtKB-SubCell"/>
</dbReference>
<dbReference type="GO" id="GO:0009424">
    <property type="term" value="C:bacterial-type flagellum hook"/>
    <property type="evidence" value="ECO:0007669"/>
    <property type="project" value="UniProtKB-UniRule"/>
</dbReference>
<evidence type="ECO:0000259" key="6">
    <source>
        <dbReference type="Pfam" id="PF02465"/>
    </source>
</evidence>
<comment type="subunit">
    <text evidence="2 5">Homopentamer.</text>
</comment>
<keyword evidence="8" id="KW-0966">Cell projection</keyword>
<feature type="domain" description="Flagellar hook-associated protein 2 N-terminal" evidence="6">
    <location>
        <begin position="10"/>
        <end position="107"/>
    </location>
</feature>
<keyword evidence="8" id="KW-0969">Cilium</keyword>
<dbReference type="EMBL" id="PEIB01000014">
    <property type="protein sequence ID" value="RXJ72908.1"/>
    <property type="molecule type" value="Genomic_DNA"/>
</dbReference>
<evidence type="ECO:0000313" key="9">
    <source>
        <dbReference type="Proteomes" id="UP000290287"/>
    </source>
</evidence>
<dbReference type="RefSeq" id="WP_129122546.1">
    <property type="nucleotide sequence ID" value="NZ_PEIB01000014.1"/>
</dbReference>
<dbReference type="InterPro" id="IPR003481">
    <property type="entry name" value="FliD_N"/>
</dbReference>
<dbReference type="InterPro" id="IPR010809">
    <property type="entry name" value="FliD_C"/>
</dbReference>
<keyword evidence="9" id="KW-1185">Reference proteome</keyword>
<evidence type="ECO:0000256" key="4">
    <source>
        <dbReference type="ARBA" id="ARBA00023143"/>
    </source>
</evidence>
<dbReference type="OrthoDB" id="5980200at2"/>
<keyword evidence="8" id="KW-0282">Flagellum</keyword>
<name>A0A4V1LSU4_9GAMM</name>
<evidence type="ECO:0000313" key="8">
    <source>
        <dbReference type="EMBL" id="RXJ72908.1"/>
    </source>
</evidence>
<reference evidence="8 9" key="1">
    <citation type="submission" date="2017-10" db="EMBL/GenBank/DDBJ databases">
        <title>Nyctiphanis sp. nov., isolated from the stomach of the euphausiid Nyctiphanes simplex (Hansen, 1911) in the Gulf of California.</title>
        <authorList>
            <person name="Gomez-Gil B."/>
            <person name="Aguilar-Mendez M."/>
            <person name="Lopez-Cortes A."/>
            <person name="Gomez-Gutierrez J."/>
            <person name="Roque A."/>
            <person name="Lang E."/>
            <person name="Gonzalez-Castillo A."/>
        </authorList>
    </citation>
    <scope>NUCLEOTIDE SEQUENCE [LARGE SCALE GENOMIC DNA]</scope>
    <source>
        <strain evidence="8 9">CAIM 600</strain>
    </source>
</reference>
<accession>A0A4V1LSU4</accession>
<dbReference type="GO" id="GO:0009421">
    <property type="term" value="C:bacterial-type flagellum filament cap"/>
    <property type="evidence" value="ECO:0007669"/>
    <property type="project" value="InterPro"/>
</dbReference>
<dbReference type="InterPro" id="IPR040026">
    <property type="entry name" value="FliD"/>
</dbReference>
<sequence length="456" mass="49160">MGLSASGLVSGLDINNLVSQLVEAERAPKQSRITKQQNDIETDISAYGRLKDALDTMKDTMSKFRKDHTFAARSSASDNPEAVSVSAEHDAMTGSYSVDVQQLAQSQKLVSDAFTEDKNFGSGSLTLQLGSESITLNVGETENTLADIASLINKHASNPGIAASVIKDDDGERLILGSEKTGADNTITLTVDSSTTGDLNSLAYVPGTVNNLTEVQAAKDARIVVDGLATITNSNNTFSSAIPGVKIEAKELSNGSPVNISVSEDKAAVKKVMEEFVDSYNAFYQITQSVAKYDPESGTGGALVGDSLIRSATSQLRAVFSSPIEGAPDTMKTLSEFGVTTTMEGRLEIDSTIMDKQLDQNFSKLGDFFDGNNGFAKKLEDTVDRFTSFTGSIKSRENSLNEQKNRLDDDQVTLDLRMEQLEKRTMSQFTAMESAMAQMQYQMSAMMSMMPQMGNQ</sequence>
<keyword evidence="4 5" id="KW-0975">Bacterial flagellum</keyword>
<evidence type="ECO:0000256" key="3">
    <source>
        <dbReference type="ARBA" id="ARBA00023054"/>
    </source>
</evidence>
<comment type="subcellular location">
    <subcellularLocation>
        <location evidence="5">Secreted</location>
    </subcellularLocation>
    <subcellularLocation>
        <location evidence="5">Bacterial flagellum</location>
    </subcellularLocation>
</comment>
<dbReference type="PANTHER" id="PTHR30288:SF0">
    <property type="entry name" value="FLAGELLAR HOOK-ASSOCIATED PROTEIN 2"/>
    <property type="match status" value="1"/>
</dbReference>
<keyword evidence="3" id="KW-0175">Coiled coil</keyword>
<proteinExistence type="inferred from homology"/>
<evidence type="ECO:0000256" key="1">
    <source>
        <dbReference type="ARBA" id="ARBA00009764"/>
    </source>
</evidence>
<keyword evidence="5" id="KW-0964">Secreted</keyword>
<evidence type="ECO:0000256" key="5">
    <source>
        <dbReference type="RuleBase" id="RU362066"/>
    </source>
</evidence>
<gene>
    <name evidence="8" type="ORF">CS022_12540</name>
</gene>
<dbReference type="Pfam" id="PF02465">
    <property type="entry name" value="FliD_N"/>
    <property type="match status" value="1"/>
</dbReference>
<comment type="caution">
    <text evidence="8">The sequence shown here is derived from an EMBL/GenBank/DDBJ whole genome shotgun (WGS) entry which is preliminary data.</text>
</comment>
<feature type="domain" description="Flagellar hook-associated protein 2 C-terminal" evidence="7">
    <location>
        <begin position="218"/>
        <end position="440"/>
    </location>
</feature>
<dbReference type="GO" id="GO:0071973">
    <property type="term" value="P:bacterial-type flagellum-dependent cell motility"/>
    <property type="evidence" value="ECO:0007669"/>
    <property type="project" value="TreeGrafter"/>
</dbReference>
<evidence type="ECO:0000256" key="2">
    <source>
        <dbReference type="ARBA" id="ARBA00011255"/>
    </source>
</evidence>
<comment type="similarity">
    <text evidence="1 5">Belongs to the FliD family.</text>
</comment>
<comment type="function">
    <text evidence="5">Required for morphogenesis and for the elongation of the flagellar filament by facilitating polymerization of the flagellin monomers at the tip of growing filament. Forms a capping structure, which prevents flagellin subunits (transported through the central channel of the flagellum) from leaking out without polymerization at the distal end.</text>
</comment>
<dbReference type="Pfam" id="PF07195">
    <property type="entry name" value="FliD_C"/>
    <property type="match status" value="1"/>
</dbReference>
<protein>
    <recommendedName>
        <fullName evidence="5">Flagellar hook-associated protein 2</fullName>
        <shortName evidence="5">HAP2</shortName>
    </recommendedName>
    <alternativeName>
        <fullName evidence="5">Flagellar cap protein</fullName>
    </alternativeName>
</protein>
<dbReference type="AlphaFoldDB" id="A0A4V1LSU4"/>